<feature type="domain" description="CMP/dCMP-type deaminase" evidence="4">
    <location>
        <begin position="144"/>
        <end position="315"/>
    </location>
</feature>
<evidence type="ECO:0000313" key="5">
    <source>
        <dbReference type="Ensembl" id="ENSPPAP00000038097.1"/>
    </source>
</evidence>
<keyword evidence="6" id="KW-1185">Reference proteome</keyword>
<evidence type="ECO:0000256" key="3">
    <source>
        <dbReference type="ARBA" id="ARBA00038160"/>
    </source>
</evidence>
<evidence type="ECO:0000256" key="1">
    <source>
        <dbReference type="ARBA" id="ARBA00001947"/>
    </source>
</evidence>
<evidence type="ECO:0000256" key="2">
    <source>
        <dbReference type="ARBA" id="ARBA00022694"/>
    </source>
</evidence>
<dbReference type="SUPFAM" id="SSF53927">
    <property type="entry name" value="Cytidine deaminase-like"/>
    <property type="match status" value="1"/>
</dbReference>
<dbReference type="Bgee" id="ENSPPAG00000041771">
    <property type="expression patterns" value="Expressed in adult mammalian kidney and 6 other cell types or tissues"/>
</dbReference>
<organism evidence="5 6">
    <name type="scientific">Pan paniscus</name>
    <name type="common">Pygmy chimpanzee</name>
    <name type="synonym">Bonobo</name>
    <dbReference type="NCBI Taxonomy" id="9597"/>
    <lineage>
        <taxon>Eukaryota</taxon>
        <taxon>Metazoa</taxon>
        <taxon>Chordata</taxon>
        <taxon>Craniata</taxon>
        <taxon>Vertebrata</taxon>
        <taxon>Euteleostomi</taxon>
        <taxon>Mammalia</taxon>
        <taxon>Eutheria</taxon>
        <taxon>Euarchontoglires</taxon>
        <taxon>Primates</taxon>
        <taxon>Haplorrhini</taxon>
        <taxon>Catarrhini</taxon>
        <taxon>Hominidae</taxon>
        <taxon>Pan</taxon>
    </lineage>
</organism>
<dbReference type="PANTHER" id="PTHR11079:SF156">
    <property type="entry name" value="INACTIVE TRNA-SPECIFIC ADENOSINE DEAMINASE-LIKE PROTEIN 3-RELATED"/>
    <property type="match status" value="1"/>
</dbReference>
<keyword evidence="2" id="KW-0819">tRNA processing</keyword>
<dbReference type="GO" id="GO:0008033">
    <property type="term" value="P:tRNA processing"/>
    <property type="evidence" value="ECO:0007669"/>
    <property type="project" value="UniProtKB-KW"/>
</dbReference>
<dbReference type="PROSITE" id="PS51747">
    <property type="entry name" value="CYT_DCMP_DEAMINASES_2"/>
    <property type="match status" value="1"/>
</dbReference>
<dbReference type="EMBL" id="AJFE02065455">
    <property type="status" value="NOT_ANNOTATED_CDS"/>
    <property type="molecule type" value="Genomic_DNA"/>
</dbReference>
<name>A0A2R9CIS7_PANPA</name>
<comment type="cofactor">
    <cofactor evidence="1">
        <name>Zn(2+)</name>
        <dbReference type="ChEBI" id="CHEBI:29105"/>
    </cofactor>
</comment>
<dbReference type="Pfam" id="PF00383">
    <property type="entry name" value="dCMP_cyt_deam_1"/>
    <property type="match status" value="1"/>
</dbReference>
<reference evidence="5" key="3">
    <citation type="submission" date="2025-09" db="UniProtKB">
        <authorList>
            <consortium name="Ensembl"/>
        </authorList>
    </citation>
    <scope>IDENTIFICATION</scope>
</reference>
<dbReference type="InterPro" id="IPR002125">
    <property type="entry name" value="CMP_dCMP_dom"/>
</dbReference>
<evidence type="ECO:0000313" key="6">
    <source>
        <dbReference type="Proteomes" id="UP000240080"/>
    </source>
</evidence>
<reference evidence="5 6" key="1">
    <citation type="journal article" date="2012" name="Nature">
        <title>The bonobo genome compared with the chimpanzee and human genomes.</title>
        <authorList>
            <person name="Prufer K."/>
            <person name="Munch K."/>
            <person name="Hellmann I."/>
            <person name="Akagi K."/>
            <person name="Miller J.R."/>
            <person name="Walenz B."/>
            <person name="Koren S."/>
            <person name="Sutton G."/>
            <person name="Kodira C."/>
            <person name="Winer R."/>
            <person name="Knight J.R."/>
            <person name="Mullikin J.C."/>
            <person name="Meader S.J."/>
            <person name="Ponting C.P."/>
            <person name="Lunter G."/>
            <person name="Higashino S."/>
            <person name="Hobolth A."/>
            <person name="Dutheil J."/>
            <person name="Karakoc E."/>
            <person name="Alkan C."/>
            <person name="Sajjadian S."/>
            <person name="Catacchio C.R."/>
            <person name="Ventura M."/>
            <person name="Marques-Bonet T."/>
            <person name="Eichler E.E."/>
            <person name="Andre C."/>
            <person name="Atencia R."/>
            <person name="Mugisha L."/>
            <person name="Junhold J."/>
            <person name="Patterson N."/>
            <person name="Siebauer M."/>
            <person name="Good J.M."/>
            <person name="Fischer A."/>
            <person name="Ptak S.E."/>
            <person name="Lachmann M."/>
            <person name="Symer D.E."/>
            <person name="Mailund T."/>
            <person name="Schierup M.H."/>
            <person name="Andres A.M."/>
            <person name="Kelso J."/>
            <person name="Paabo S."/>
        </authorList>
    </citation>
    <scope>NUCLEOTIDE SEQUENCE [LARGE SCALE GENOMIC DNA]</scope>
</reference>
<dbReference type="OMA" id="HMELAIR"/>
<dbReference type="Ensembl" id="ENSPPAT00000061000.1">
    <property type="protein sequence ID" value="ENSPPAP00000038097.1"/>
    <property type="gene ID" value="ENSPPAG00000041771.1"/>
</dbReference>
<dbReference type="InterPro" id="IPR016193">
    <property type="entry name" value="Cytidine_deaminase-like"/>
</dbReference>
<dbReference type="GO" id="GO:0005634">
    <property type="term" value="C:nucleus"/>
    <property type="evidence" value="ECO:0007669"/>
    <property type="project" value="TreeGrafter"/>
</dbReference>
<reference evidence="5" key="2">
    <citation type="submission" date="2025-08" db="UniProtKB">
        <authorList>
            <consortium name="Ensembl"/>
        </authorList>
    </citation>
    <scope>IDENTIFICATION</scope>
</reference>
<dbReference type="PANTHER" id="PTHR11079">
    <property type="entry name" value="CYTOSINE DEAMINASE FAMILY MEMBER"/>
    <property type="match status" value="1"/>
</dbReference>
<accession>A0A2R9CIS7</accession>
<dbReference type="GO" id="GO:0005737">
    <property type="term" value="C:cytoplasm"/>
    <property type="evidence" value="ECO:0007669"/>
    <property type="project" value="TreeGrafter"/>
</dbReference>
<dbReference type="SMR" id="A0A2R9CIS7"/>
<dbReference type="GeneTree" id="ENSGT00390000010706"/>
<sequence length="330" mass="35895">MILCSRLCLPQSASLRMEPAPGLVEQPKCLEAGSPEPEPAPWQALPVLSEKQSGDVELVLAYAAPVLDKRQTSRLLKEVSALHPLPAQPHLKRVRPSRDAGSPHALEMLLCLAGPASGPRSLAELLPRPAVDPRGLGQPFLVPVPARPPLTRGQFEEARAHWPTSFHEDKQMTRGAVVVDPASDRVLATGHDCSCADNPLLHAVMVCVDLVARGQGRGTYDFRPFPACSFAPAAAPQAVRAGAVRKLDADEDGLPYLCTGYDLYVTREPCAMCAMALVHARILRVFYGAPSPDGALGTRFRIHARPDLNHRFQVFRGVLEEQCRWLDPDT</sequence>
<dbReference type="STRING" id="9597.ENSPPAP00000038097"/>
<dbReference type="Proteomes" id="UP000240080">
    <property type="component" value="Chromosome 19"/>
</dbReference>
<dbReference type="Gene3D" id="3.40.140.10">
    <property type="entry name" value="Cytidine Deaminase, domain 2"/>
    <property type="match status" value="1"/>
</dbReference>
<dbReference type="EMBL" id="AJFE02065454">
    <property type="status" value="NOT_ANNOTATED_CDS"/>
    <property type="molecule type" value="Genomic_DNA"/>
</dbReference>
<evidence type="ECO:0000259" key="4">
    <source>
        <dbReference type="PROSITE" id="PS51747"/>
    </source>
</evidence>
<dbReference type="GO" id="GO:0052717">
    <property type="term" value="F:tRNA-specific adenosine-34 deaminase activity"/>
    <property type="evidence" value="ECO:0007669"/>
    <property type="project" value="TreeGrafter"/>
</dbReference>
<protein>
    <submittedName>
        <fullName evidence="5">Adenosine deaminase tRNA specific 3</fullName>
    </submittedName>
</protein>
<proteinExistence type="inferred from homology"/>
<dbReference type="CDD" id="cd01285">
    <property type="entry name" value="nucleoside_deaminase"/>
    <property type="match status" value="1"/>
</dbReference>
<dbReference type="AlphaFoldDB" id="A0A2R9CIS7"/>
<comment type="similarity">
    <text evidence="3">Belongs to the cytidine and deoxycytidylate deaminase family. ADAT3 subfamily.</text>
</comment>
<gene>
    <name evidence="5" type="primary">ADAT3</name>
</gene>